<keyword evidence="6" id="KW-0812">Transmembrane</keyword>
<accession>A0A814BFR4</accession>
<dbReference type="Pfam" id="PF01436">
    <property type="entry name" value="NHL"/>
    <property type="match status" value="1"/>
</dbReference>
<evidence type="ECO:0000256" key="1">
    <source>
        <dbReference type="ARBA" id="ARBA00022536"/>
    </source>
</evidence>
<dbReference type="InterPro" id="IPR051022">
    <property type="entry name" value="Notch_Cell-Fate_Det"/>
</dbReference>
<feature type="repeat" description="NHL" evidence="5">
    <location>
        <begin position="178"/>
        <end position="214"/>
    </location>
</feature>
<keyword evidence="2" id="KW-0677">Repeat</keyword>
<evidence type="ECO:0000256" key="5">
    <source>
        <dbReference type="PROSITE-ProRule" id="PRU00504"/>
    </source>
</evidence>
<dbReference type="InterPro" id="IPR001258">
    <property type="entry name" value="NHL_repeat"/>
</dbReference>
<feature type="transmembrane region" description="Helical" evidence="6">
    <location>
        <begin position="513"/>
        <end position="534"/>
    </location>
</feature>
<evidence type="ECO:0000256" key="3">
    <source>
        <dbReference type="ARBA" id="ARBA00023157"/>
    </source>
</evidence>
<evidence type="ECO:0000256" key="2">
    <source>
        <dbReference type="ARBA" id="ARBA00022737"/>
    </source>
</evidence>
<comment type="caution">
    <text evidence="4">Lacks conserved residue(s) required for the propagation of feature annotation.</text>
</comment>
<keyword evidence="7" id="KW-0732">Signal</keyword>
<dbReference type="InterPro" id="IPR001881">
    <property type="entry name" value="EGF-like_Ca-bd_dom"/>
</dbReference>
<feature type="domain" description="EGF-like" evidence="8">
    <location>
        <begin position="460"/>
        <end position="497"/>
    </location>
</feature>
<dbReference type="SMART" id="SM00179">
    <property type="entry name" value="EGF_CA"/>
    <property type="match status" value="1"/>
</dbReference>
<evidence type="ECO:0000313" key="9">
    <source>
        <dbReference type="EMBL" id="CAF0926307.1"/>
    </source>
</evidence>
<dbReference type="AlphaFoldDB" id="A0A814BFR4"/>
<dbReference type="SUPFAM" id="SSF57196">
    <property type="entry name" value="EGF/Laminin"/>
    <property type="match status" value="3"/>
</dbReference>
<dbReference type="GO" id="GO:0005509">
    <property type="term" value="F:calcium ion binding"/>
    <property type="evidence" value="ECO:0007669"/>
    <property type="project" value="InterPro"/>
</dbReference>
<evidence type="ECO:0000259" key="8">
    <source>
        <dbReference type="PROSITE" id="PS50026"/>
    </source>
</evidence>
<keyword evidence="3 4" id="KW-1015">Disulfide bond</keyword>
<proteinExistence type="predicted"/>
<keyword evidence="6" id="KW-0472">Membrane</keyword>
<dbReference type="SUPFAM" id="SSF63829">
    <property type="entry name" value="Calcium-dependent phosphotriesterase"/>
    <property type="match status" value="1"/>
</dbReference>
<dbReference type="EMBL" id="CAJNOM010000051">
    <property type="protein sequence ID" value="CAF0926307.1"/>
    <property type="molecule type" value="Genomic_DNA"/>
</dbReference>
<dbReference type="PANTHER" id="PTHR24049:SF29">
    <property type="entry name" value="EGF-LIKE DOMAIN-CONTAINING PROTEIN"/>
    <property type="match status" value="1"/>
</dbReference>
<dbReference type="Gene3D" id="2.120.10.30">
    <property type="entry name" value="TolB, C-terminal domain"/>
    <property type="match status" value="1"/>
</dbReference>
<feature type="disulfide bond" evidence="4">
    <location>
        <begin position="416"/>
        <end position="425"/>
    </location>
</feature>
<keyword evidence="1 4" id="KW-0245">EGF-like domain</keyword>
<dbReference type="PROSITE" id="PS50026">
    <property type="entry name" value="EGF_3"/>
    <property type="match status" value="2"/>
</dbReference>
<dbReference type="Proteomes" id="UP000663832">
    <property type="component" value="Unassembled WGS sequence"/>
</dbReference>
<dbReference type="PROSITE" id="PS51125">
    <property type="entry name" value="NHL"/>
    <property type="match status" value="1"/>
</dbReference>
<protein>
    <recommendedName>
        <fullName evidence="8">EGF-like domain-containing protein</fullName>
    </recommendedName>
</protein>
<evidence type="ECO:0000313" key="10">
    <source>
        <dbReference type="Proteomes" id="UP000663832"/>
    </source>
</evidence>
<comment type="caution">
    <text evidence="9">The sequence shown here is derived from an EMBL/GenBank/DDBJ whole genome shotgun (WGS) entry which is preliminary data.</text>
</comment>
<dbReference type="CDD" id="cd05819">
    <property type="entry name" value="NHL"/>
    <property type="match status" value="1"/>
</dbReference>
<sequence>MVLVIEYKLWIIMMILKQLSAVSYNQPRLCPNASWELNGTNFITSYVAGAYSGIFINTNNTIYIPNNVSGSIQIWSNESSNSLTTLSANLSNPYSIFVTTNGDIYVDNAYSYGRVDKWTNNGSNRSTAMFVNSACYGLFVDINDTLYYSISSLNQVVKKLLNDPSSTLTVAAGGNGAGSTPDTLQNPSGIFVDVNFDLYVADCGNNRIQLFLLGQSNGTTVAGNGLLNCPRGIVLDSHNQLYIVDSSHNRIVRSGLNGSQCIIGCPNQPDDHTTQQSMMTTTSAGVSISSTIINQNLLTTDTTVFDQRGTTNQETTSGMSSLISITSTTSLSKTTYETSSVTNHYDFTSVTSSDQFTTTQSLSLLPFFVAPPCSNEYKIGMNCSSSIAPCDILNPCQNYGTCFNNNETLYGYTCNCTSDFSGSECEINRCWNNGTFIERTATTFNCSCQSGWQGLYCEIKINYCENVTCFNSGICRSLLLDYTCECLSKSFTGRHCEITQNTMVIHQMVSKSIGYISIIFIVGVCMFFVIMDILKYCFRIDPAKSQLKKTQQKKRPKKAKRPLIIQKFAYVNASPLKAKIQEESSFIKRTNI</sequence>
<dbReference type="PANTHER" id="PTHR24049">
    <property type="entry name" value="CRUMBS FAMILY MEMBER"/>
    <property type="match status" value="1"/>
</dbReference>
<feature type="signal peptide" evidence="7">
    <location>
        <begin position="1"/>
        <end position="21"/>
    </location>
</feature>
<feature type="domain" description="EGF-like" evidence="8">
    <location>
        <begin position="386"/>
        <end position="426"/>
    </location>
</feature>
<evidence type="ECO:0000256" key="7">
    <source>
        <dbReference type="SAM" id="SignalP"/>
    </source>
</evidence>
<reference evidence="9" key="1">
    <citation type="submission" date="2021-02" db="EMBL/GenBank/DDBJ databases">
        <authorList>
            <person name="Nowell W R."/>
        </authorList>
    </citation>
    <scope>NUCLEOTIDE SEQUENCE</scope>
</reference>
<name>A0A814BFR4_9BILA</name>
<dbReference type="OrthoDB" id="6130531at2759"/>
<dbReference type="PROSITE" id="PS00022">
    <property type="entry name" value="EGF_1"/>
    <property type="match status" value="2"/>
</dbReference>
<feature type="chain" id="PRO_5032627623" description="EGF-like domain-containing protein" evidence="7">
    <location>
        <begin position="22"/>
        <end position="592"/>
    </location>
</feature>
<keyword evidence="6" id="KW-1133">Transmembrane helix</keyword>
<gene>
    <name evidence="9" type="ORF">QVE165_LOCUS10839</name>
</gene>
<dbReference type="InterPro" id="IPR011042">
    <property type="entry name" value="6-blade_b-propeller_TolB-like"/>
</dbReference>
<dbReference type="Gene3D" id="2.10.25.10">
    <property type="entry name" value="Laminin"/>
    <property type="match status" value="3"/>
</dbReference>
<dbReference type="SMART" id="SM00181">
    <property type="entry name" value="EGF"/>
    <property type="match status" value="3"/>
</dbReference>
<organism evidence="9 10">
    <name type="scientific">Adineta steineri</name>
    <dbReference type="NCBI Taxonomy" id="433720"/>
    <lineage>
        <taxon>Eukaryota</taxon>
        <taxon>Metazoa</taxon>
        <taxon>Spiralia</taxon>
        <taxon>Gnathifera</taxon>
        <taxon>Rotifera</taxon>
        <taxon>Eurotatoria</taxon>
        <taxon>Bdelloidea</taxon>
        <taxon>Adinetida</taxon>
        <taxon>Adinetidae</taxon>
        <taxon>Adineta</taxon>
    </lineage>
</organism>
<keyword evidence="10" id="KW-1185">Reference proteome</keyword>
<dbReference type="InterPro" id="IPR000742">
    <property type="entry name" value="EGF"/>
</dbReference>
<evidence type="ECO:0000256" key="6">
    <source>
        <dbReference type="SAM" id="Phobius"/>
    </source>
</evidence>
<dbReference type="PROSITE" id="PS01186">
    <property type="entry name" value="EGF_2"/>
    <property type="match status" value="1"/>
</dbReference>
<evidence type="ECO:0000256" key="4">
    <source>
        <dbReference type="PROSITE-ProRule" id="PRU00076"/>
    </source>
</evidence>
<dbReference type="CDD" id="cd00054">
    <property type="entry name" value="EGF_CA"/>
    <property type="match status" value="2"/>
</dbReference>